<evidence type="ECO:0000256" key="2">
    <source>
        <dbReference type="PIRSR" id="PIRSR000105-1"/>
    </source>
</evidence>
<dbReference type="PANTHER" id="PTHR48075:SF5">
    <property type="entry name" value="3-HYDROXYBUTYRYL-COA DEHYDROGENASE"/>
    <property type="match status" value="1"/>
</dbReference>
<evidence type="ECO:0000259" key="4">
    <source>
        <dbReference type="Pfam" id="PF02737"/>
    </source>
</evidence>
<sequence length="312" mass="33514">MTKYQKTAVLGAGVIGASWAALFLASGRDVAVFDPSADAERTVRDYIDRAWPTMIELGLATHDRRGALSFHGAAAEAVAGAEFVQESVPERIAIKHALYAEIEPALADGAIVASSASGLTLSEMQAGWTDPHQFVLGHPFNPPHLIPLVEVMGNEQTAEQAVTGAEEFYRLTGKVTIRVRREVPGHVANRLQAALWREAIHLVKTGVASVEDVDTAVWAGPGLRWAAMGPTMLFHLGAGEGGLAAFCERYSDSFNRWWDDLGVLHLDPALSSDLIEGVERESRAKSQAELASQRDALITAMQKATAPLRNGA</sequence>
<keyword evidence="7" id="KW-1185">Reference proteome</keyword>
<dbReference type="Gene3D" id="3.40.50.720">
    <property type="entry name" value="NAD(P)-binding Rossmann-like Domain"/>
    <property type="match status" value="1"/>
</dbReference>
<dbReference type="STRING" id="376733.SAMN04487972_11024"/>
<feature type="site" description="Important for catalytic activity" evidence="2">
    <location>
        <position position="138"/>
    </location>
</feature>
<dbReference type="OrthoDB" id="9803287at2"/>
<dbReference type="InterPro" id="IPR036291">
    <property type="entry name" value="NAD(P)-bd_dom_sf"/>
</dbReference>
<reference evidence="6 8" key="3">
    <citation type="submission" date="2016-10" db="EMBL/GenBank/DDBJ databases">
        <authorList>
            <person name="de Groot N.N."/>
        </authorList>
    </citation>
    <scope>NUCLEOTIDE SEQUENCE [LARGE SCALE GENOMIC DNA]</scope>
    <source>
        <strain evidence="6 8">CGMCC 1.6117</strain>
    </source>
</reference>
<evidence type="ECO:0000313" key="5">
    <source>
        <dbReference type="EMBL" id="KGJ03234.1"/>
    </source>
</evidence>
<dbReference type="GO" id="GO:0070403">
    <property type="term" value="F:NAD+ binding"/>
    <property type="evidence" value="ECO:0007669"/>
    <property type="project" value="InterPro"/>
</dbReference>
<dbReference type="InterPro" id="IPR013328">
    <property type="entry name" value="6PGD_dom2"/>
</dbReference>
<gene>
    <name evidence="5" type="ORF">IT41_14945</name>
    <name evidence="6" type="ORF">SAMN04487972_11024</name>
</gene>
<organism evidence="5 7">
    <name type="scientific">Paracoccus halophilus</name>
    <dbReference type="NCBI Taxonomy" id="376733"/>
    <lineage>
        <taxon>Bacteria</taxon>
        <taxon>Pseudomonadati</taxon>
        <taxon>Pseudomonadota</taxon>
        <taxon>Alphaproteobacteria</taxon>
        <taxon>Rhodobacterales</taxon>
        <taxon>Paracoccaceae</taxon>
        <taxon>Paracoccus</taxon>
    </lineage>
</organism>
<reference evidence="5 7" key="1">
    <citation type="submission" date="2014-09" db="EMBL/GenBank/DDBJ databases">
        <authorList>
            <person name="McGinnis J.M."/>
            <person name="Wolfgang W.J."/>
        </authorList>
    </citation>
    <scope>NUCLEOTIDE SEQUENCE [LARGE SCALE GENOMIC DNA]</scope>
    <source>
        <strain evidence="5 7">JCM 14014</strain>
    </source>
</reference>
<dbReference type="EMBL" id="JRKN01000024">
    <property type="protein sequence ID" value="KGJ03234.1"/>
    <property type="molecule type" value="Genomic_DNA"/>
</dbReference>
<keyword evidence="1" id="KW-0560">Oxidoreductase</keyword>
<protein>
    <submittedName>
        <fullName evidence="5">3-hydroxyacyl-CoA dehydrogenase</fullName>
    </submittedName>
    <submittedName>
        <fullName evidence="6">3-hydroxybutyryl-CoA dehydrogenase</fullName>
    </submittedName>
</protein>
<dbReference type="Pfam" id="PF02737">
    <property type="entry name" value="3HCDH_N"/>
    <property type="match status" value="1"/>
</dbReference>
<dbReference type="InterPro" id="IPR022694">
    <property type="entry name" value="3-OHacyl-CoA_DH"/>
</dbReference>
<evidence type="ECO:0000313" key="6">
    <source>
        <dbReference type="EMBL" id="SFA52779.1"/>
    </source>
</evidence>
<proteinExistence type="predicted"/>
<dbReference type="GO" id="GO:0016616">
    <property type="term" value="F:oxidoreductase activity, acting on the CH-OH group of donors, NAD or NADP as acceptor"/>
    <property type="evidence" value="ECO:0007669"/>
    <property type="project" value="InterPro"/>
</dbReference>
<reference evidence="5 7" key="2">
    <citation type="submission" date="2014-10" db="EMBL/GenBank/DDBJ databases">
        <title>Paracoccus sanguinis sp. nov., isolated from clinical specimens of New York State patients.</title>
        <authorList>
            <person name="Mingle L.A."/>
            <person name="Cole J.A."/>
            <person name="Lapierre P."/>
            <person name="Musser K.A."/>
        </authorList>
    </citation>
    <scope>NUCLEOTIDE SEQUENCE [LARGE SCALE GENOMIC DNA]</scope>
    <source>
        <strain evidence="5 7">JCM 14014</strain>
    </source>
</reference>
<dbReference type="InterPro" id="IPR006176">
    <property type="entry name" value="3-OHacyl-CoA_DH_NAD-bd"/>
</dbReference>
<dbReference type="Pfam" id="PF00725">
    <property type="entry name" value="3HCDH"/>
    <property type="match status" value="1"/>
</dbReference>
<evidence type="ECO:0000313" key="8">
    <source>
        <dbReference type="Proteomes" id="UP000182312"/>
    </source>
</evidence>
<dbReference type="EMBL" id="FOJO01000010">
    <property type="protein sequence ID" value="SFA52779.1"/>
    <property type="molecule type" value="Genomic_DNA"/>
</dbReference>
<feature type="domain" description="3-hydroxyacyl-CoA dehydrogenase NAD binding" evidence="4">
    <location>
        <begin position="7"/>
        <end position="181"/>
    </location>
</feature>
<accession>A0A099EYC5</accession>
<feature type="domain" description="3-hydroxyacyl-CoA dehydrogenase C-terminal" evidence="3">
    <location>
        <begin position="185"/>
        <end position="256"/>
    </location>
</feature>
<evidence type="ECO:0000259" key="3">
    <source>
        <dbReference type="Pfam" id="PF00725"/>
    </source>
</evidence>
<dbReference type="InterPro" id="IPR008927">
    <property type="entry name" value="6-PGluconate_DH-like_C_sf"/>
</dbReference>
<dbReference type="Proteomes" id="UP000029846">
    <property type="component" value="Unassembled WGS sequence"/>
</dbReference>
<dbReference type="AlphaFoldDB" id="A0A099EYC5"/>
<dbReference type="Gene3D" id="1.10.1040.10">
    <property type="entry name" value="N-(1-d-carboxylethyl)-l-norvaline Dehydrogenase, domain 2"/>
    <property type="match status" value="1"/>
</dbReference>
<evidence type="ECO:0000256" key="1">
    <source>
        <dbReference type="ARBA" id="ARBA00023002"/>
    </source>
</evidence>
<dbReference type="InterPro" id="IPR006108">
    <property type="entry name" value="3HC_DH_C"/>
</dbReference>
<dbReference type="eggNOG" id="COG1250">
    <property type="taxonomic scope" value="Bacteria"/>
</dbReference>
<evidence type="ECO:0000313" key="7">
    <source>
        <dbReference type="Proteomes" id="UP000029846"/>
    </source>
</evidence>
<dbReference type="Proteomes" id="UP000182312">
    <property type="component" value="Unassembled WGS sequence"/>
</dbReference>
<dbReference type="PANTHER" id="PTHR48075">
    <property type="entry name" value="3-HYDROXYACYL-COA DEHYDROGENASE FAMILY PROTEIN"/>
    <property type="match status" value="1"/>
</dbReference>
<dbReference type="SUPFAM" id="SSF48179">
    <property type="entry name" value="6-phosphogluconate dehydrogenase C-terminal domain-like"/>
    <property type="match status" value="1"/>
</dbReference>
<dbReference type="PIRSF" id="PIRSF000105">
    <property type="entry name" value="HCDH"/>
    <property type="match status" value="1"/>
</dbReference>
<dbReference type="SUPFAM" id="SSF51735">
    <property type="entry name" value="NAD(P)-binding Rossmann-fold domains"/>
    <property type="match status" value="1"/>
</dbReference>
<name>A0A099EYC5_9RHOB</name>
<dbReference type="GO" id="GO:0006631">
    <property type="term" value="P:fatty acid metabolic process"/>
    <property type="evidence" value="ECO:0007669"/>
    <property type="project" value="InterPro"/>
</dbReference>
<dbReference type="RefSeq" id="WP_036742696.1">
    <property type="nucleotide sequence ID" value="NZ_FOJO01000010.1"/>
</dbReference>